<protein>
    <submittedName>
        <fullName evidence="2">Uncharacterized protein</fullName>
    </submittedName>
</protein>
<dbReference type="AlphaFoldDB" id="A0ABD3AU17"/>
<reference evidence="2 3" key="1">
    <citation type="submission" date="2024-11" db="EMBL/GenBank/DDBJ databases">
        <title>A near-complete genome assembly of Cinchona calisaya.</title>
        <authorList>
            <person name="Lian D.C."/>
            <person name="Zhao X.W."/>
            <person name="Wei L."/>
        </authorList>
    </citation>
    <scope>NUCLEOTIDE SEQUENCE [LARGE SCALE GENOMIC DNA]</scope>
    <source>
        <tissue evidence="2">Nenye</tissue>
    </source>
</reference>
<evidence type="ECO:0000313" key="2">
    <source>
        <dbReference type="EMBL" id="KAL3534654.1"/>
    </source>
</evidence>
<name>A0ABD3AU17_9GENT</name>
<feature type="region of interest" description="Disordered" evidence="1">
    <location>
        <begin position="77"/>
        <end position="140"/>
    </location>
</feature>
<organism evidence="2 3">
    <name type="scientific">Cinchona calisaya</name>
    <dbReference type="NCBI Taxonomy" id="153742"/>
    <lineage>
        <taxon>Eukaryota</taxon>
        <taxon>Viridiplantae</taxon>
        <taxon>Streptophyta</taxon>
        <taxon>Embryophyta</taxon>
        <taxon>Tracheophyta</taxon>
        <taxon>Spermatophyta</taxon>
        <taxon>Magnoliopsida</taxon>
        <taxon>eudicotyledons</taxon>
        <taxon>Gunneridae</taxon>
        <taxon>Pentapetalae</taxon>
        <taxon>asterids</taxon>
        <taxon>lamiids</taxon>
        <taxon>Gentianales</taxon>
        <taxon>Rubiaceae</taxon>
        <taxon>Cinchonoideae</taxon>
        <taxon>Cinchoneae</taxon>
        <taxon>Cinchona</taxon>
    </lineage>
</organism>
<evidence type="ECO:0000313" key="3">
    <source>
        <dbReference type="Proteomes" id="UP001630127"/>
    </source>
</evidence>
<accession>A0ABD3AU17</accession>
<keyword evidence="3" id="KW-1185">Reference proteome</keyword>
<dbReference type="Proteomes" id="UP001630127">
    <property type="component" value="Unassembled WGS sequence"/>
</dbReference>
<comment type="caution">
    <text evidence="2">The sequence shown here is derived from an EMBL/GenBank/DDBJ whole genome shotgun (WGS) entry which is preliminary data.</text>
</comment>
<sequence length="181" mass="20756">MKTKPAKAIRVGDWWKGRSRWQVGIEDEVLFDKFIRFYIKQLPLKLADVGTSIDEAFDKNHMLHYMYHLIVRNKRANNNNEDSQDNRAPNIDPEPTELAQEGVSLGGEIPEPAMDEDEQSSLNLTDNNYVDDQDNRDARVDPEPVELARMGVSSSGQILKQAMDEDEQSFLKLTNNNYVDD</sequence>
<proteinExistence type="predicted"/>
<gene>
    <name evidence="2" type="ORF">ACH5RR_003115</name>
</gene>
<dbReference type="EMBL" id="JBJUIK010000002">
    <property type="protein sequence ID" value="KAL3534654.1"/>
    <property type="molecule type" value="Genomic_DNA"/>
</dbReference>
<evidence type="ECO:0000256" key="1">
    <source>
        <dbReference type="SAM" id="MobiDB-lite"/>
    </source>
</evidence>